<feature type="transmembrane region" description="Helical" evidence="9">
    <location>
        <begin position="216"/>
        <end position="236"/>
    </location>
</feature>
<dbReference type="EMBL" id="MJGC01000053">
    <property type="protein sequence ID" value="OEJ75253.1"/>
    <property type="molecule type" value="Genomic_DNA"/>
</dbReference>
<evidence type="ECO:0000256" key="8">
    <source>
        <dbReference type="ARBA" id="ARBA00023136"/>
    </source>
</evidence>
<evidence type="ECO:0000256" key="5">
    <source>
        <dbReference type="ARBA" id="ARBA00022692"/>
    </source>
</evidence>
<keyword evidence="7 9" id="KW-1133">Transmembrane helix</keyword>
<dbReference type="InterPro" id="IPR000515">
    <property type="entry name" value="MetI-like"/>
</dbReference>
<dbReference type="PROSITE" id="PS50928">
    <property type="entry name" value="ABC_TM1"/>
    <property type="match status" value="1"/>
</dbReference>
<gene>
    <name evidence="11" type="ORF">BH720_11095</name>
</gene>
<evidence type="ECO:0000256" key="6">
    <source>
        <dbReference type="ARBA" id="ARBA00022970"/>
    </source>
</evidence>
<feature type="transmembrane region" description="Helical" evidence="9">
    <location>
        <begin position="256"/>
        <end position="279"/>
    </location>
</feature>
<dbReference type="NCBIfam" id="TIGR01726">
    <property type="entry name" value="HEQRo_perm_3TM"/>
    <property type="match status" value="1"/>
</dbReference>
<feature type="domain" description="ABC transmembrane type-1" evidence="10">
    <location>
        <begin position="86"/>
        <end position="375"/>
    </location>
</feature>
<evidence type="ECO:0000256" key="4">
    <source>
        <dbReference type="ARBA" id="ARBA00022475"/>
    </source>
</evidence>
<evidence type="ECO:0000256" key="3">
    <source>
        <dbReference type="ARBA" id="ARBA00022448"/>
    </source>
</evidence>
<keyword evidence="3 9" id="KW-0813">Transport</keyword>
<organism evidence="11">
    <name type="scientific">Desertifilum tharense IPPAS B-1220</name>
    <dbReference type="NCBI Taxonomy" id="1781255"/>
    <lineage>
        <taxon>Bacteria</taxon>
        <taxon>Bacillati</taxon>
        <taxon>Cyanobacteriota</taxon>
        <taxon>Cyanophyceae</taxon>
        <taxon>Desertifilales</taxon>
        <taxon>Desertifilaceae</taxon>
        <taxon>Desertifilum</taxon>
    </lineage>
</organism>
<evidence type="ECO:0000256" key="9">
    <source>
        <dbReference type="RuleBase" id="RU363032"/>
    </source>
</evidence>
<dbReference type="GO" id="GO:0022857">
    <property type="term" value="F:transmembrane transporter activity"/>
    <property type="evidence" value="ECO:0007669"/>
    <property type="project" value="InterPro"/>
</dbReference>
<accession>A0A1E5QLL6</accession>
<dbReference type="STRING" id="1781255.BH720_11095"/>
<keyword evidence="8 9" id="KW-0472">Membrane</keyword>
<dbReference type="GO" id="GO:0006865">
    <property type="term" value="P:amino acid transport"/>
    <property type="evidence" value="ECO:0007669"/>
    <property type="project" value="UniProtKB-KW"/>
</dbReference>
<reference evidence="11" key="1">
    <citation type="submission" date="2016-09" db="EMBL/GenBank/DDBJ databases">
        <title>Draft genome of thermotolerant cyanobacterium Desertifilum sp. strain IPPAS B-1220.</title>
        <authorList>
            <person name="Sinetova M.A."/>
            <person name="Bolakhan K."/>
            <person name="Zayadan B.K."/>
            <person name="Mironov K.S."/>
            <person name="Ustinova V."/>
            <person name="Kupriyanova E.V."/>
            <person name="Sidorov R.A."/>
            <person name="Skrypnik A.N."/>
            <person name="Gogoleva N.E."/>
            <person name="Gogolev Y.V."/>
            <person name="Los D.A."/>
        </authorList>
    </citation>
    <scope>NUCLEOTIDE SEQUENCE [LARGE SCALE GENOMIC DNA]</scope>
    <source>
        <strain evidence="11">IPPAS B-1220</strain>
    </source>
</reference>
<feature type="transmembrane region" description="Helical" evidence="9">
    <location>
        <begin position="92"/>
        <end position="113"/>
    </location>
</feature>
<dbReference type="CDD" id="cd06261">
    <property type="entry name" value="TM_PBP2"/>
    <property type="match status" value="1"/>
</dbReference>
<dbReference type="SUPFAM" id="SSF161098">
    <property type="entry name" value="MetI-like"/>
    <property type="match status" value="1"/>
</dbReference>
<dbReference type="PANTHER" id="PTHR30614">
    <property type="entry name" value="MEMBRANE COMPONENT OF AMINO ACID ABC TRANSPORTER"/>
    <property type="match status" value="1"/>
</dbReference>
<feature type="transmembrane region" description="Helical" evidence="9">
    <location>
        <begin position="134"/>
        <end position="153"/>
    </location>
</feature>
<feature type="transmembrane region" description="Helical" evidence="9">
    <location>
        <begin position="20"/>
        <end position="39"/>
    </location>
</feature>
<comment type="caution">
    <text evidence="11">The sequence shown here is derived from an EMBL/GenBank/DDBJ whole genome shotgun (WGS) entry which is preliminary data.</text>
</comment>
<comment type="subcellular location">
    <subcellularLocation>
        <location evidence="1 9">Cell membrane</location>
        <topology evidence="1 9">Multi-pass membrane protein</topology>
    </subcellularLocation>
</comment>
<dbReference type="Gene3D" id="1.10.3720.10">
    <property type="entry name" value="MetI-like"/>
    <property type="match status" value="2"/>
</dbReference>
<evidence type="ECO:0000256" key="1">
    <source>
        <dbReference type="ARBA" id="ARBA00004651"/>
    </source>
</evidence>
<dbReference type="RefSeq" id="WP_069967252.1">
    <property type="nucleotide sequence ID" value="NZ_CM124774.1"/>
</dbReference>
<keyword evidence="4" id="KW-1003">Cell membrane</keyword>
<proteinExistence type="inferred from homology"/>
<sequence>MTRETPQKVPLLRDERFWRIAIQVIVLAIVGAIALILIANLNQNLRQQGTVFGFNFLRNPAGFSIGDTPISYRTNDPYLRALAVGLVNSLRVIGAGFILTTILGVMAGIASFSENWLLRKLSLVYVELVRNIPLLLQLFFWYFAVFFQLPPVQDKLNVGGVLFLSKRGVALPWPANLSATWLSLAALGAIAIAVFFLWQWRTHMMVEQGTSGQPQLIALAALGLTALFILSFGLSWQVPQDTGTTIRGGLQLSIEFAAILAGLVVYTSAFIAEIVRAGIQAVPKGQWEAARSLGLKSGLVMRLVVFPQALRVIIPGLNSQYMNLAKNSSLAIAIGYPDIYSVANTTYNQTGRPVEVFLLIMAAYLVINLIVSLLMNKLNQAVQLTER</sequence>
<dbReference type="InterPro" id="IPR043429">
    <property type="entry name" value="ArtM/GltK/GlnP/TcyL/YhdX-like"/>
</dbReference>
<dbReference type="PANTHER" id="PTHR30614:SF37">
    <property type="entry name" value="AMINO-ACID ABC TRANSPORTER PERMEASE PROTEIN YHDX-RELATED"/>
    <property type="match status" value="1"/>
</dbReference>
<dbReference type="AlphaFoldDB" id="A0A1E5QLL6"/>
<evidence type="ECO:0000256" key="7">
    <source>
        <dbReference type="ARBA" id="ARBA00022989"/>
    </source>
</evidence>
<keyword evidence="5 9" id="KW-0812">Transmembrane</keyword>
<feature type="transmembrane region" description="Helical" evidence="9">
    <location>
        <begin position="356"/>
        <end position="375"/>
    </location>
</feature>
<keyword evidence="6" id="KW-0029">Amino-acid transport</keyword>
<dbReference type="InterPro" id="IPR035906">
    <property type="entry name" value="MetI-like_sf"/>
</dbReference>
<feature type="transmembrane region" description="Helical" evidence="9">
    <location>
        <begin position="173"/>
        <end position="196"/>
    </location>
</feature>
<protein>
    <submittedName>
        <fullName evidence="11">Amino acid ABC transporter permease</fullName>
    </submittedName>
</protein>
<dbReference type="Pfam" id="PF00528">
    <property type="entry name" value="BPD_transp_1"/>
    <property type="match status" value="1"/>
</dbReference>
<evidence type="ECO:0000313" key="11">
    <source>
        <dbReference type="EMBL" id="OEJ75253.1"/>
    </source>
</evidence>
<name>A0A1E5QLL6_9CYAN</name>
<evidence type="ECO:0000259" key="10">
    <source>
        <dbReference type="PROSITE" id="PS50928"/>
    </source>
</evidence>
<dbReference type="GO" id="GO:0043190">
    <property type="term" value="C:ATP-binding cassette (ABC) transporter complex"/>
    <property type="evidence" value="ECO:0007669"/>
    <property type="project" value="InterPro"/>
</dbReference>
<evidence type="ECO:0000256" key="2">
    <source>
        <dbReference type="ARBA" id="ARBA00010072"/>
    </source>
</evidence>
<dbReference type="InterPro" id="IPR010065">
    <property type="entry name" value="AA_ABC_transptr_permease_3TM"/>
</dbReference>
<comment type="similarity">
    <text evidence="2">Belongs to the binding-protein-dependent transport system permease family. HisMQ subfamily.</text>
</comment>
<dbReference type="OrthoDB" id="9805999at2"/>